<dbReference type="SMART" id="SM00220">
    <property type="entry name" value="S_TKc"/>
    <property type="match status" value="1"/>
</dbReference>
<keyword evidence="5" id="KW-0418">Kinase</keyword>
<dbReference type="RefSeq" id="WP_344776719.1">
    <property type="nucleotide sequence ID" value="NZ_BAABAH010000011.1"/>
</dbReference>
<evidence type="ECO:0000256" key="7">
    <source>
        <dbReference type="SAM" id="MobiDB-lite"/>
    </source>
</evidence>
<accession>A0ABP7IST8</accession>
<keyword evidence="10" id="KW-1185">Reference proteome</keyword>
<keyword evidence="3" id="KW-0808">Transferase</keyword>
<evidence type="ECO:0000256" key="6">
    <source>
        <dbReference type="ARBA" id="ARBA00022840"/>
    </source>
</evidence>
<feature type="domain" description="Protein kinase" evidence="8">
    <location>
        <begin position="6"/>
        <end position="235"/>
    </location>
</feature>
<dbReference type="InterPro" id="IPR011009">
    <property type="entry name" value="Kinase-like_dom_sf"/>
</dbReference>
<dbReference type="PANTHER" id="PTHR43289:SF6">
    <property type="entry name" value="SERINE_THREONINE-PROTEIN KINASE NEKL-3"/>
    <property type="match status" value="1"/>
</dbReference>
<reference evidence="10" key="1">
    <citation type="journal article" date="2019" name="Int. J. Syst. Evol. Microbiol.">
        <title>The Global Catalogue of Microorganisms (GCM) 10K type strain sequencing project: providing services to taxonomists for standard genome sequencing and annotation.</title>
        <authorList>
            <consortium name="The Broad Institute Genomics Platform"/>
            <consortium name="The Broad Institute Genome Sequencing Center for Infectious Disease"/>
            <person name="Wu L."/>
            <person name="Ma J."/>
        </authorList>
    </citation>
    <scope>NUCLEOTIDE SEQUENCE [LARGE SCALE GENOMIC DNA]</scope>
    <source>
        <strain evidence="10">JCM 16953</strain>
    </source>
</reference>
<dbReference type="EMBL" id="BAABAH010000011">
    <property type="protein sequence ID" value="GAA3826115.1"/>
    <property type="molecule type" value="Genomic_DNA"/>
</dbReference>
<sequence>MESRFVGRFEVVGTTTVGGVDALVASDPAGGGTVVLRSVRLADEASVARWHGYVARLASLGGHGVARVHQLVVEGDVGYVVQDLVDGPTLAALLDAVRPTEEQALGAATGILAALAHAHGGGVVSGALDPAGVVVDSSGAPWLVDVGLVGAFGASVNHAYAAPERLTGVTPTAASDVFSAAAVTAHLLRGAASLPPGVEGLDPAAARVLAPALALDPAARPTAADLGAALAATAVERHGPDWRSRASIAGLAVGGAAGAAAAGVALASPASAASAALPGAASAPAGTAGASAGDAASATHGLSSGASSAHAGAGPGASSAQAAHVAHGPTAGATSSTGHAATHGAAAAGKGIGLKAGIAGAALIVGGGGVAAAVLLTGGGQSHQLEVPGTADIYLVGTDEVDLGNPGTQPEGVDVDGAGSVSFDDVQGRLAACGGCQPESVDGGNLSFGSTSLTAVNGISGVSHTDRTMFLVGVFVGEGKPDRTDVVDLSEANSETEQHPALGQPFFIGDGKDSHGDQQKVDVPDGAKEMYIGFADGFSFAGQPGAYDDNSGTVSLKVSVD</sequence>
<evidence type="ECO:0000259" key="8">
    <source>
        <dbReference type="PROSITE" id="PS50011"/>
    </source>
</evidence>
<dbReference type="Proteomes" id="UP001501821">
    <property type="component" value="Unassembled WGS sequence"/>
</dbReference>
<dbReference type="PANTHER" id="PTHR43289">
    <property type="entry name" value="MITOGEN-ACTIVATED PROTEIN KINASE KINASE KINASE 20-RELATED"/>
    <property type="match status" value="1"/>
</dbReference>
<keyword evidence="6" id="KW-0067">ATP-binding</keyword>
<evidence type="ECO:0000313" key="9">
    <source>
        <dbReference type="EMBL" id="GAA3826115.1"/>
    </source>
</evidence>
<dbReference type="SUPFAM" id="SSF56112">
    <property type="entry name" value="Protein kinase-like (PK-like)"/>
    <property type="match status" value="1"/>
</dbReference>
<keyword evidence="4" id="KW-0547">Nucleotide-binding</keyword>
<dbReference type="EC" id="2.7.11.1" evidence="1"/>
<dbReference type="PROSITE" id="PS50011">
    <property type="entry name" value="PROTEIN_KINASE_DOM"/>
    <property type="match status" value="1"/>
</dbReference>
<evidence type="ECO:0000256" key="2">
    <source>
        <dbReference type="ARBA" id="ARBA00022527"/>
    </source>
</evidence>
<evidence type="ECO:0000256" key="5">
    <source>
        <dbReference type="ARBA" id="ARBA00022777"/>
    </source>
</evidence>
<dbReference type="InterPro" id="IPR000719">
    <property type="entry name" value="Prot_kinase_dom"/>
</dbReference>
<comment type="caution">
    <text evidence="9">The sequence shown here is derived from an EMBL/GenBank/DDBJ whole genome shotgun (WGS) entry which is preliminary data.</text>
</comment>
<feature type="region of interest" description="Disordered" evidence="7">
    <location>
        <begin position="288"/>
        <end position="338"/>
    </location>
</feature>
<organism evidence="9 10">
    <name type="scientific">Nocardioides panacisoli</name>
    <dbReference type="NCBI Taxonomy" id="627624"/>
    <lineage>
        <taxon>Bacteria</taxon>
        <taxon>Bacillati</taxon>
        <taxon>Actinomycetota</taxon>
        <taxon>Actinomycetes</taxon>
        <taxon>Propionibacteriales</taxon>
        <taxon>Nocardioidaceae</taxon>
        <taxon>Nocardioides</taxon>
    </lineage>
</organism>
<dbReference type="Pfam" id="PF00069">
    <property type="entry name" value="Pkinase"/>
    <property type="match status" value="1"/>
</dbReference>
<dbReference type="Gene3D" id="1.10.510.10">
    <property type="entry name" value="Transferase(Phosphotransferase) domain 1"/>
    <property type="match status" value="1"/>
</dbReference>
<gene>
    <name evidence="9" type="ORF">GCM10022242_29300</name>
</gene>
<name>A0ABP7IST8_9ACTN</name>
<keyword evidence="2" id="KW-0723">Serine/threonine-protein kinase</keyword>
<evidence type="ECO:0000256" key="4">
    <source>
        <dbReference type="ARBA" id="ARBA00022741"/>
    </source>
</evidence>
<evidence type="ECO:0000313" key="10">
    <source>
        <dbReference type="Proteomes" id="UP001501821"/>
    </source>
</evidence>
<proteinExistence type="predicted"/>
<evidence type="ECO:0000256" key="3">
    <source>
        <dbReference type="ARBA" id="ARBA00022679"/>
    </source>
</evidence>
<evidence type="ECO:0000256" key="1">
    <source>
        <dbReference type="ARBA" id="ARBA00012513"/>
    </source>
</evidence>
<protein>
    <recommendedName>
        <fullName evidence="1">non-specific serine/threonine protein kinase</fullName>
        <ecNumber evidence="1">2.7.11.1</ecNumber>
    </recommendedName>
</protein>